<evidence type="ECO:0000313" key="1">
    <source>
        <dbReference type="EMBL" id="DAD68313.1"/>
    </source>
</evidence>
<name>A0A8S5LEK5_9CAUD</name>
<organism evidence="1">
    <name type="scientific">Podoviridae sp. ct4s49</name>
    <dbReference type="NCBI Taxonomy" id="2823555"/>
    <lineage>
        <taxon>Viruses</taxon>
        <taxon>Duplodnaviria</taxon>
        <taxon>Heunggongvirae</taxon>
        <taxon>Uroviricota</taxon>
        <taxon>Caudoviricetes</taxon>
    </lineage>
</organism>
<reference evidence="1" key="1">
    <citation type="journal article" date="2021" name="Proc. Natl. Acad. Sci. U.S.A.">
        <title>A Catalog of Tens of Thousands of Viruses from Human Metagenomes Reveals Hidden Associations with Chronic Diseases.</title>
        <authorList>
            <person name="Tisza M.J."/>
            <person name="Buck C.B."/>
        </authorList>
    </citation>
    <scope>NUCLEOTIDE SEQUENCE</scope>
    <source>
        <strain evidence="1">Ct4s49</strain>
    </source>
</reference>
<proteinExistence type="predicted"/>
<accession>A0A8S5LEK5</accession>
<dbReference type="EMBL" id="BK014699">
    <property type="protein sequence ID" value="DAD68313.1"/>
    <property type="molecule type" value="Genomic_DNA"/>
</dbReference>
<protein>
    <submittedName>
        <fullName evidence="1">Uncharacterized protein</fullName>
    </submittedName>
</protein>
<sequence length="77" mass="8497">MNVVVIIAIFIGCLFIGKAGNSATTAALFLCCVSFYFGVKFCASSVEEIIKDSAKNDELIELDGKYYEIKYVKDKVK</sequence>